<feature type="region of interest" description="Disordered" evidence="6">
    <location>
        <begin position="1"/>
        <end position="43"/>
    </location>
</feature>
<accession>A0AAN8IUG4</accession>
<dbReference type="PROSITE" id="PS50217">
    <property type="entry name" value="BZIP"/>
    <property type="match status" value="1"/>
</dbReference>
<dbReference type="PANTHER" id="PTHR11988:SF27">
    <property type="entry name" value="GH27708P"/>
    <property type="match status" value="1"/>
</dbReference>
<dbReference type="InterPro" id="IPR040223">
    <property type="entry name" value="PAR_bZIP"/>
</dbReference>
<comment type="caution">
    <text evidence="8">The sequence shown here is derived from an EMBL/GenBank/DDBJ whole genome shotgun (WGS) entry which is preliminary data.</text>
</comment>
<organism evidence="8 9">
    <name type="scientific">Trichostrongylus colubriformis</name>
    <name type="common">Black scour worm</name>
    <dbReference type="NCBI Taxonomy" id="6319"/>
    <lineage>
        <taxon>Eukaryota</taxon>
        <taxon>Metazoa</taxon>
        <taxon>Ecdysozoa</taxon>
        <taxon>Nematoda</taxon>
        <taxon>Chromadorea</taxon>
        <taxon>Rhabditida</taxon>
        <taxon>Rhabditina</taxon>
        <taxon>Rhabditomorpha</taxon>
        <taxon>Strongyloidea</taxon>
        <taxon>Trichostrongylidae</taxon>
        <taxon>Trichostrongylus</taxon>
    </lineage>
</organism>
<proteinExistence type="predicted"/>
<evidence type="ECO:0000256" key="2">
    <source>
        <dbReference type="ARBA" id="ARBA00023015"/>
    </source>
</evidence>
<dbReference type="PANTHER" id="PTHR11988">
    <property type="entry name" value="THYROTROPH EMBRYONIC FACTOR RELATED"/>
    <property type="match status" value="1"/>
</dbReference>
<sequence>MTDCSSPVPSMSCDESADKDEVSSMSSPPHATLTVSNVRSSPNGAEVNELKSAFRTVLGSPIPMQQRLLAMLQNEWPQPRRSNLRSASSEPCSSANDILPTKGIERRADEKEADYYERRRKNNDSARRSREVRRQREVANRQQVEAMEKENVQLRAQIALLRLEINQLSLVLMAEGVKPVS</sequence>
<gene>
    <name evidence="8" type="ORF">GCK32_000361</name>
</gene>
<protein>
    <submittedName>
        <fullName evidence="8">Basic region leucine zipper</fullName>
    </submittedName>
</protein>
<evidence type="ECO:0000256" key="3">
    <source>
        <dbReference type="ARBA" id="ARBA00023125"/>
    </source>
</evidence>
<keyword evidence="2" id="KW-0805">Transcription regulation</keyword>
<keyword evidence="4" id="KW-0804">Transcription</keyword>
<feature type="compositionally biased region" description="Basic and acidic residues" evidence="6">
    <location>
        <begin position="103"/>
        <end position="139"/>
    </location>
</feature>
<dbReference type="Gene3D" id="1.20.5.170">
    <property type="match status" value="1"/>
</dbReference>
<dbReference type="Proteomes" id="UP001331761">
    <property type="component" value="Unassembled WGS sequence"/>
</dbReference>
<evidence type="ECO:0000313" key="8">
    <source>
        <dbReference type="EMBL" id="KAK5986386.1"/>
    </source>
</evidence>
<feature type="domain" description="BZIP" evidence="7">
    <location>
        <begin position="112"/>
        <end position="168"/>
    </location>
</feature>
<feature type="compositionally biased region" description="Polar residues" evidence="6">
    <location>
        <begin position="80"/>
        <end position="96"/>
    </location>
</feature>
<name>A0AAN8IUG4_TRICO</name>
<reference evidence="8 9" key="1">
    <citation type="submission" date="2019-10" db="EMBL/GenBank/DDBJ databases">
        <title>Assembly and Annotation for the nematode Trichostrongylus colubriformis.</title>
        <authorList>
            <person name="Martin J."/>
        </authorList>
    </citation>
    <scope>NUCLEOTIDE SEQUENCE [LARGE SCALE GENOMIC DNA]</scope>
    <source>
        <strain evidence="8">G859</strain>
        <tissue evidence="8">Whole worm</tissue>
    </source>
</reference>
<evidence type="ECO:0000256" key="5">
    <source>
        <dbReference type="ARBA" id="ARBA00023242"/>
    </source>
</evidence>
<comment type="subcellular location">
    <subcellularLocation>
        <location evidence="1">Nucleus</location>
    </subcellularLocation>
</comment>
<dbReference type="GO" id="GO:0000981">
    <property type="term" value="F:DNA-binding transcription factor activity, RNA polymerase II-specific"/>
    <property type="evidence" value="ECO:0007669"/>
    <property type="project" value="TreeGrafter"/>
</dbReference>
<keyword evidence="5" id="KW-0539">Nucleus</keyword>
<dbReference type="GO" id="GO:0005634">
    <property type="term" value="C:nucleus"/>
    <property type="evidence" value="ECO:0007669"/>
    <property type="project" value="UniProtKB-SubCell"/>
</dbReference>
<dbReference type="GO" id="GO:0000978">
    <property type="term" value="F:RNA polymerase II cis-regulatory region sequence-specific DNA binding"/>
    <property type="evidence" value="ECO:0007669"/>
    <property type="project" value="TreeGrafter"/>
</dbReference>
<keyword evidence="9" id="KW-1185">Reference proteome</keyword>
<feature type="region of interest" description="Disordered" evidence="6">
    <location>
        <begin position="78"/>
        <end position="140"/>
    </location>
</feature>
<dbReference type="EMBL" id="WIXE01000648">
    <property type="protein sequence ID" value="KAK5986386.1"/>
    <property type="molecule type" value="Genomic_DNA"/>
</dbReference>
<dbReference type="InterPro" id="IPR046347">
    <property type="entry name" value="bZIP_sf"/>
</dbReference>
<feature type="compositionally biased region" description="Polar residues" evidence="6">
    <location>
        <begin position="23"/>
        <end position="43"/>
    </location>
</feature>
<dbReference type="Pfam" id="PF07716">
    <property type="entry name" value="bZIP_2"/>
    <property type="match status" value="1"/>
</dbReference>
<evidence type="ECO:0000259" key="7">
    <source>
        <dbReference type="PROSITE" id="PS50217"/>
    </source>
</evidence>
<evidence type="ECO:0000256" key="4">
    <source>
        <dbReference type="ARBA" id="ARBA00023163"/>
    </source>
</evidence>
<evidence type="ECO:0000256" key="1">
    <source>
        <dbReference type="ARBA" id="ARBA00004123"/>
    </source>
</evidence>
<dbReference type="InterPro" id="IPR004827">
    <property type="entry name" value="bZIP"/>
</dbReference>
<dbReference type="SMART" id="SM00338">
    <property type="entry name" value="BRLZ"/>
    <property type="match status" value="1"/>
</dbReference>
<dbReference type="SUPFAM" id="SSF57959">
    <property type="entry name" value="Leucine zipper domain"/>
    <property type="match status" value="1"/>
</dbReference>
<evidence type="ECO:0000256" key="6">
    <source>
        <dbReference type="SAM" id="MobiDB-lite"/>
    </source>
</evidence>
<evidence type="ECO:0000313" key="9">
    <source>
        <dbReference type="Proteomes" id="UP001331761"/>
    </source>
</evidence>
<dbReference type="AlphaFoldDB" id="A0AAN8IUG4"/>
<keyword evidence="3" id="KW-0238">DNA-binding</keyword>